<dbReference type="Proteomes" id="UP000013049">
    <property type="component" value="Unassembled WGS sequence"/>
</dbReference>
<protein>
    <submittedName>
        <fullName evidence="1">Uncharacterized protein</fullName>
    </submittedName>
</protein>
<dbReference type="RefSeq" id="WP_004770396.1">
    <property type="nucleotide sequence ID" value="NZ_KB849356.1"/>
</dbReference>
<reference evidence="1 2" key="1">
    <citation type="submission" date="2013-02" db="EMBL/GenBank/DDBJ databases">
        <title>The Genome Sequence of Acinetobacter sp. NIPH 758.</title>
        <authorList>
            <consortium name="The Broad Institute Genome Sequencing Platform"/>
            <consortium name="The Broad Institute Genome Sequencing Center for Infectious Disease"/>
            <person name="Cerqueira G."/>
            <person name="Feldgarden M."/>
            <person name="Courvalin P."/>
            <person name="Perichon B."/>
            <person name="Grillot-Courvalin C."/>
            <person name="Clermont D."/>
            <person name="Rocha E."/>
            <person name="Yoon E.-J."/>
            <person name="Nemec A."/>
            <person name="Walker B."/>
            <person name="Young S.K."/>
            <person name="Zeng Q."/>
            <person name="Gargeya S."/>
            <person name="Fitzgerald M."/>
            <person name="Haas B."/>
            <person name="Abouelleil A."/>
            <person name="Alvarado L."/>
            <person name="Arachchi H.M."/>
            <person name="Berlin A.M."/>
            <person name="Chapman S.B."/>
            <person name="Dewar J."/>
            <person name="Goldberg J."/>
            <person name="Griggs A."/>
            <person name="Gujja S."/>
            <person name="Hansen M."/>
            <person name="Howarth C."/>
            <person name="Imamovic A."/>
            <person name="Larimer J."/>
            <person name="McCowan C."/>
            <person name="Murphy C."/>
            <person name="Neiman D."/>
            <person name="Pearson M."/>
            <person name="Priest M."/>
            <person name="Roberts A."/>
            <person name="Saif S."/>
            <person name="Shea T."/>
            <person name="Sisk P."/>
            <person name="Sykes S."/>
            <person name="Wortman J."/>
            <person name="Nusbaum C."/>
            <person name="Birren B."/>
        </authorList>
    </citation>
    <scope>NUCLEOTIDE SEQUENCE [LARGE SCALE GENOMIC DNA]</scope>
    <source>
        <strain evidence="1 2">NIPH 758</strain>
    </source>
</reference>
<comment type="caution">
    <text evidence="1">The sequence shown here is derived from an EMBL/GenBank/DDBJ whole genome shotgun (WGS) entry which is preliminary data.</text>
</comment>
<evidence type="ECO:0000313" key="2">
    <source>
        <dbReference type="Proteomes" id="UP000013049"/>
    </source>
</evidence>
<name>N8V3R3_9GAMM</name>
<dbReference type="Pfam" id="PF24389">
    <property type="entry name" value="ORC-CDC6-like"/>
    <property type="match status" value="1"/>
</dbReference>
<dbReference type="eggNOG" id="ENOG5030XFA">
    <property type="taxonomic scope" value="Bacteria"/>
</dbReference>
<organism evidence="1 2">
    <name type="scientific">Acinetobacter vivianii</name>
    <dbReference type="NCBI Taxonomy" id="1776742"/>
    <lineage>
        <taxon>Bacteria</taxon>
        <taxon>Pseudomonadati</taxon>
        <taxon>Pseudomonadota</taxon>
        <taxon>Gammaproteobacteria</taxon>
        <taxon>Moraxellales</taxon>
        <taxon>Moraxellaceae</taxon>
        <taxon>Acinetobacter</taxon>
    </lineage>
</organism>
<dbReference type="PATRIC" id="fig|1217712.3.peg.140"/>
<sequence>MSVENANLLSNNRSEHIGLDVWSEFVVPFSFKLSEFYSLQPIKLEGGRGSGKTMILRYLSHYSQFSPNRESIPLEAINNIGIYLKSDTQFMRLLQKRGIDENIWSDIFEHYLNLIISIEILSAFISIKNSNIESRIKEDVNKLEVDCFEIFGIDKTNIDNALKELKKLKQLCEKNVSNPRNIDQIEIIPYQIINELIQNLKISSDIDTTYHVYIDEYENLLEYQQKVINARMKHSEPPLSYNIAIKCNGAPFIDINGSKESLNLQHDYIKINLDDLMINSFEVFSSEILLSRLSKKNESYRKIFENIKLNEISDLSIRLDKNYQENIIKESKDIFPNNSHDDLAKEVFTEKLFFKKLIREIEYALIKHNTQLTAKDFLETNLQKEIIVCSSLLYRKKLSPESIYEELIKATQGLPNDFTDGKEWTSNNFIGCYIRISKVQKHKATFYAGLTAFTKLANGNIRYFLELCRSTFSNNFSNNETGLYIPKTVQHQAALETSELFFQEIDSMKPVSTSLKSFCMRLGTIFSLYHDRNSQSEAEINHFTIVDPINIDHELQDKINEAVKWGIVYQTKATKEKDPNGFIPFYDYVLNPIFSPHFYISYRKKRKTGFTCEQVKMLFESDQEEFLKFINDLELKLNPIEPEPTPEQEMQQVDLFE</sequence>
<evidence type="ECO:0000313" key="1">
    <source>
        <dbReference type="EMBL" id="ENU94245.1"/>
    </source>
</evidence>
<dbReference type="InterPro" id="IPR056955">
    <property type="entry name" value="ORC-CDC6-like"/>
</dbReference>
<accession>N8V3R3</accession>
<gene>
    <name evidence="1" type="ORF">F971_00142</name>
</gene>
<dbReference type="HOGENOM" id="CLU_027257_0_0_6"/>
<proteinExistence type="predicted"/>
<dbReference type="EMBL" id="APPC01000001">
    <property type="protein sequence ID" value="ENU94245.1"/>
    <property type="molecule type" value="Genomic_DNA"/>
</dbReference>
<dbReference type="AlphaFoldDB" id="N8V3R3"/>